<organism evidence="1 2">
    <name type="scientific">Maribacter arcticus</name>
    <dbReference type="NCBI Taxonomy" id="561365"/>
    <lineage>
        <taxon>Bacteria</taxon>
        <taxon>Pseudomonadati</taxon>
        <taxon>Bacteroidota</taxon>
        <taxon>Flavobacteriia</taxon>
        <taxon>Flavobacteriales</taxon>
        <taxon>Flavobacteriaceae</taxon>
        <taxon>Maribacter</taxon>
    </lineage>
</organism>
<evidence type="ECO:0000313" key="1">
    <source>
        <dbReference type="EMBL" id="SKB63366.1"/>
    </source>
</evidence>
<evidence type="ECO:0000313" key="2">
    <source>
        <dbReference type="Proteomes" id="UP000190339"/>
    </source>
</evidence>
<protein>
    <submittedName>
        <fullName evidence="1">Uncharacterized protein</fullName>
    </submittedName>
</protein>
<dbReference type="EMBL" id="FUYL01000007">
    <property type="protein sequence ID" value="SKB63366.1"/>
    <property type="molecule type" value="Genomic_DNA"/>
</dbReference>
<reference evidence="2" key="1">
    <citation type="submission" date="2017-02" db="EMBL/GenBank/DDBJ databases">
        <authorList>
            <person name="Varghese N."/>
            <person name="Submissions S."/>
        </authorList>
    </citation>
    <scope>NUCLEOTIDE SEQUENCE [LARGE SCALE GENOMIC DNA]</scope>
    <source>
        <strain evidence="2">DSM 23546</strain>
    </source>
</reference>
<dbReference type="AlphaFoldDB" id="A0A1T5CVK1"/>
<proteinExistence type="predicted"/>
<accession>A0A1T5CVK1</accession>
<keyword evidence="2" id="KW-1185">Reference proteome</keyword>
<dbReference type="Proteomes" id="UP000190339">
    <property type="component" value="Unassembled WGS sequence"/>
</dbReference>
<sequence>MYFGRMRFKTIRNPIFIYQGFFRSRKWFEINEAIGNVIKPEAIAIFLTKDFYLSSSF</sequence>
<name>A0A1T5CVK1_9FLAO</name>
<gene>
    <name evidence="1" type="ORF">SAMN05660866_02519</name>
</gene>